<dbReference type="InterPro" id="IPR032871">
    <property type="entry name" value="AHH_dom_containing"/>
</dbReference>
<proteinExistence type="predicted"/>
<dbReference type="Pfam" id="PF14412">
    <property type="entry name" value="AHH"/>
    <property type="match status" value="1"/>
</dbReference>
<reference evidence="2" key="1">
    <citation type="journal article" date="2019" name="Int. J. Syst. Evol. Microbiol.">
        <title>The Global Catalogue of Microorganisms (GCM) 10K type strain sequencing project: providing services to taxonomists for standard genome sequencing and annotation.</title>
        <authorList>
            <consortium name="The Broad Institute Genomics Platform"/>
            <consortium name="The Broad Institute Genome Sequencing Center for Infectious Disease"/>
            <person name="Wu L."/>
            <person name="Ma J."/>
        </authorList>
    </citation>
    <scope>NUCLEOTIDE SEQUENCE [LARGE SCALE GENOMIC DNA]</scope>
    <source>
        <strain evidence="2">CGMCC 1.13718</strain>
    </source>
</reference>
<evidence type="ECO:0000313" key="1">
    <source>
        <dbReference type="EMBL" id="MFC6632791.1"/>
    </source>
</evidence>
<gene>
    <name evidence="1" type="ORF">ACFQBM_05845</name>
</gene>
<keyword evidence="2" id="KW-1185">Reference proteome</keyword>
<dbReference type="RefSeq" id="WP_193191881.1">
    <property type="nucleotide sequence ID" value="NZ_JACZFR010000025.1"/>
</dbReference>
<accession>A0ABW1YJ63</accession>
<protein>
    <submittedName>
        <fullName evidence="1">AHH domain-containing protein</fullName>
    </submittedName>
</protein>
<dbReference type="Proteomes" id="UP001596425">
    <property type="component" value="Unassembled WGS sequence"/>
</dbReference>
<dbReference type="EMBL" id="JBHSVR010000001">
    <property type="protein sequence ID" value="MFC6632791.1"/>
    <property type="molecule type" value="Genomic_DNA"/>
</dbReference>
<evidence type="ECO:0000313" key="2">
    <source>
        <dbReference type="Proteomes" id="UP001596425"/>
    </source>
</evidence>
<name>A0ABW1YJ63_9GAMM</name>
<comment type="caution">
    <text evidence="1">The sequence shown here is derived from an EMBL/GenBank/DDBJ whole genome shotgun (WGS) entry which is preliminary data.</text>
</comment>
<sequence length="242" mass="27430">MKLEQPPAPAAPPKAATHLETAIYEFEKKCDTYHASQCAPVPTNEAQAEREKRLKEWNEARAFLAQERHKINTLASIEAGLQKYREELNILTSSERLEKMRKELHHPASKLAKHLVAAGEPKPSIDHVAHHIVPGKGRWRQKQLVDIRIQLHMTGVRINDPKNGIWLSDPKNSKGHWATPDSPSHKSIHGTNYEVWLVAQLGRIPAGRVFEAKLRALKSKMKDGTYPVKIEQPKDSQWDGRA</sequence>
<organism evidence="1 2">
    <name type="scientific">Microbulbifer taiwanensis</name>
    <dbReference type="NCBI Taxonomy" id="986746"/>
    <lineage>
        <taxon>Bacteria</taxon>
        <taxon>Pseudomonadati</taxon>
        <taxon>Pseudomonadota</taxon>
        <taxon>Gammaproteobacteria</taxon>
        <taxon>Cellvibrionales</taxon>
        <taxon>Microbulbiferaceae</taxon>
        <taxon>Microbulbifer</taxon>
    </lineage>
</organism>